<dbReference type="Proteomes" id="UP001204524">
    <property type="component" value="Unassembled WGS sequence"/>
</dbReference>
<evidence type="ECO:0000313" key="4">
    <source>
        <dbReference type="Proteomes" id="UP001204524"/>
    </source>
</evidence>
<keyword evidence="2" id="KW-1133">Transmembrane helix</keyword>
<keyword evidence="2" id="KW-0812">Transmembrane</keyword>
<feature type="transmembrane region" description="Helical" evidence="2">
    <location>
        <begin position="43"/>
        <end position="63"/>
    </location>
</feature>
<keyword evidence="2" id="KW-0472">Membrane</keyword>
<proteinExistence type="predicted"/>
<comment type="caution">
    <text evidence="3">The sequence shown here is derived from an EMBL/GenBank/DDBJ whole genome shotgun (WGS) entry which is preliminary data.</text>
</comment>
<reference evidence="3 4" key="1">
    <citation type="submission" date="2022-06" db="EMBL/GenBank/DDBJ databases">
        <authorList>
            <person name="So Y."/>
        </authorList>
    </citation>
    <scope>NUCLEOTIDE SEQUENCE [LARGE SCALE GENOMIC DNA]</scope>
    <source>
        <strain evidence="3 4">STR3</strain>
    </source>
</reference>
<sequence length="261" mass="27355">MPTEDTGVTELLRRASDGLTPDVDRLVSGGITRGRSRQRRARIGTAVASLAVIGVIGTLAAVVPHLGDPDSTSGDVATEPTASVSPSPTPDPDRPPSADELRPLVTVAKMEQALSSATGASAVRHLEVDASGEDHQRTFVAIVDGAQVSFTIRWYNSPLVVQDGGEPLAPSVVCEPAPEIDCTTMPDGSRLLREESRPAGGAGVPANFLERSLTLGTYDGWQISVIARNSTDEKQGEVVASEPVLTMAEMQALATSDAWYA</sequence>
<keyword evidence="4" id="KW-1185">Reference proteome</keyword>
<evidence type="ECO:0000313" key="3">
    <source>
        <dbReference type="EMBL" id="MCP3420708.1"/>
    </source>
</evidence>
<accession>A0ABT1KSI7</accession>
<evidence type="ECO:0000256" key="2">
    <source>
        <dbReference type="SAM" id="Phobius"/>
    </source>
</evidence>
<dbReference type="RefSeq" id="WP_254179933.1">
    <property type="nucleotide sequence ID" value="NZ_JANARS010000001.1"/>
</dbReference>
<protein>
    <submittedName>
        <fullName evidence="3">Uncharacterized protein</fullName>
    </submittedName>
</protein>
<organism evidence="3 4">
    <name type="scientific">Nocardioides pinisoli</name>
    <dbReference type="NCBI Taxonomy" id="2950279"/>
    <lineage>
        <taxon>Bacteria</taxon>
        <taxon>Bacillati</taxon>
        <taxon>Actinomycetota</taxon>
        <taxon>Actinomycetes</taxon>
        <taxon>Propionibacteriales</taxon>
        <taxon>Nocardioidaceae</taxon>
        <taxon>Nocardioides</taxon>
    </lineage>
</organism>
<feature type="region of interest" description="Disordered" evidence="1">
    <location>
        <begin position="70"/>
        <end position="99"/>
    </location>
</feature>
<name>A0ABT1KSI7_9ACTN</name>
<gene>
    <name evidence="3" type="ORF">NCI01_02750</name>
</gene>
<evidence type="ECO:0000256" key="1">
    <source>
        <dbReference type="SAM" id="MobiDB-lite"/>
    </source>
</evidence>
<feature type="compositionally biased region" description="Low complexity" evidence="1">
    <location>
        <begin position="77"/>
        <end position="86"/>
    </location>
</feature>
<dbReference type="EMBL" id="JANARS010000001">
    <property type="protein sequence ID" value="MCP3420708.1"/>
    <property type="molecule type" value="Genomic_DNA"/>
</dbReference>